<protein>
    <recommendedName>
        <fullName evidence="15">UvrABC system protein A</fullName>
    </recommendedName>
    <alternativeName>
        <fullName evidence="16">Excinuclease ABC subunit A</fullName>
    </alternativeName>
</protein>
<dbReference type="PROSITE" id="PS50893">
    <property type="entry name" value="ABC_TRANSPORTER_2"/>
    <property type="match status" value="2"/>
</dbReference>
<dbReference type="GO" id="GO:0003677">
    <property type="term" value="F:DNA binding"/>
    <property type="evidence" value="ECO:0007669"/>
    <property type="project" value="UniProtKB-KW"/>
</dbReference>
<dbReference type="GO" id="GO:0004518">
    <property type="term" value="F:nuclease activity"/>
    <property type="evidence" value="ECO:0007669"/>
    <property type="project" value="UniProtKB-KW"/>
</dbReference>
<feature type="compositionally biased region" description="Basic and acidic residues" evidence="17">
    <location>
        <begin position="1693"/>
        <end position="1712"/>
    </location>
</feature>
<dbReference type="InterPro" id="IPR004602">
    <property type="entry name" value="UvrA"/>
</dbReference>
<evidence type="ECO:0000256" key="9">
    <source>
        <dbReference type="ARBA" id="ARBA00022833"/>
    </source>
</evidence>
<evidence type="ECO:0000313" key="19">
    <source>
        <dbReference type="EMBL" id="QJX00605.1"/>
    </source>
</evidence>
<feature type="region of interest" description="Disordered" evidence="17">
    <location>
        <begin position="1642"/>
        <end position="1723"/>
    </location>
</feature>
<feature type="compositionally biased region" description="Polar residues" evidence="17">
    <location>
        <begin position="1647"/>
        <end position="1660"/>
    </location>
</feature>
<accession>A0A6M5Z4F7</accession>
<evidence type="ECO:0000256" key="15">
    <source>
        <dbReference type="ARBA" id="ARBA00039316"/>
    </source>
</evidence>
<keyword evidence="6" id="KW-0227">DNA damage</keyword>
<evidence type="ECO:0000256" key="14">
    <source>
        <dbReference type="ARBA" id="ARBA00038000"/>
    </source>
</evidence>
<keyword evidence="3" id="KW-0479">Metal-binding</keyword>
<dbReference type="InterPro" id="IPR027417">
    <property type="entry name" value="P-loop_NTPase"/>
</dbReference>
<evidence type="ECO:0000256" key="5">
    <source>
        <dbReference type="ARBA" id="ARBA00022741"/>
    </source>
</evidence>
<dbReference type="SUPFAM" id="SSF52540">
    <property type="entry name" value="P-loop containing nucleoside triphosphate hydrolases"/>
    <property type="match status" value="4"/>
</dbReference>
<feature type="compositionally biased region" description="Polar residues" evidence="17">
    <location>
        <begin position="252"/>
        <end position="268"/>
    </location>
</feature>
<feature type="domain" description="ABC transporter" evidence="18">
    <location>
        <begin position="1729"/>
        <end position="2062"/>
    </location>
</feature>
<organism evidence="19 20">
    <name type="scientific">Frigoriglobus tundricola</name>
    <dbReference type="NCBI Taxonomy" id="2774151"/>
    <lineage>
        <taxon>Bacteria</taxon>
        <taxon>Pseudomonadati</taxon>
        <taxon>Planctomycetota</taxon>
        <taxon>Planctomycetia</taxon>
        <taxon>Gemmatales</taxon>
        <taxon>Gemmataceae</taxon>
        <taxon>Frigoriglobus</taxon>
    </lineage>
</organism>
<keyword evidence="13" id="KW-0234">DNA repair</keyword>
<keyword evidence="9" id="KW-0862">Zinc</keyword>
<dbReference type="Pfam" id="PF17755">
    <property type="entry name" value="UvrA_DNA-bind"/>
    <property type="match status" value="2"/>
</dbReference>
<evidence type="ECO:0000256" key="10">
    <source>
        <dbReference type="ARBA" id="ARBA00022840"/>
    </source>
</evidence>
<feature type="domain" description="ABC transporter" evidence="18">
    <location>
        <begin position="652"/>
        <end position="1023"/>
    </location>
</feature>
<dbReference type="PANTHER" id="PTHR43152">
    <property type="entry name" value="UVRABC SYSTEM PROTEIN A"/>
    <property type="match status" value="1"/>
</dbReference>
<evidence type="ECO:0000256" key="6">
    <source>
        <dbReference type="ARBA" id="ARBA00022763"/>
    </source>
</evidence>
<dbReference type="InterPro" id="IPR041552">
    <property type="entry name" value="UvrA_DNA-bd"/>
</dbReference>
<comment type="similarity">
    <text evidence="14">Belongs to the ABC transporter superfamily. UvrA family.</text>
</comment>
<dbReference type="GO" id="GO:0016887">
    <property type="term" value="F:ATP hydrolysis activity"/>
    <property type="evidence" value="ECO:0007669"/>
    <property type="project" value="InterPro"/>
</dbReference>
<evidence type="ECO:0000313" key="20">
    <source>
        <dbReference type="Proteomes" id="UP000503447"/>
    </source>
</evidence>
<keyword evidence="11" id="KW-0267">Excision nuclease</keyword>
<reference evidence="20" key="1">
    <citation type="submission" date="2020-05" db="EMBL/GenBank/DDBJ databases">
        <title>Frigoriglobus tundricola gen. nov., sp. nov., a psychrotolerant cellulolytic planctomycete of the family Gemmataceae with two divergent copies of 16S rRNA gene.</title>
        <authorList>
            <person name="Kulichevskaya I.S."/>
            <person name="Ivanova A.A."/>
            <person name="Naumoff D.G."/>
            <person name="Beletsky A.V."/>
            <person name="Rijpstra W.I.C."/>
            <person name="Sinninghe Damste J.S."/>
            <person name="Mardanov A.V."/>
            <person name="Ravin N.V."/>
            <person name="Dedysh S.N."/>
        </authorList>
    </citation>
    <scope>NUCLEOTIDE SEQUENCE [LARGE SCALE GENOMIC DNA]</scope>
    <source>
        <strain evidence="20">PL17</strain>
    </source>
</reference>
<dbReference type="CDD" id="cd03271">
    <property type="entry name" value="ABC_UvrA_II"/>
    <property type="match status" value="2"/>
</dbReference>
<dbReference type="NCBIfam" id="TIGR00630">
    <property type="entry name" value="uvra"/>
    <property type="match status" value="1"/>
</dbReference>
<dbReference type="GO" id="GO:0005737">
    <property type="term" value="C:cytoplasm"/>
    <property type="evidence" value="ECO:0007669"/>
    <property type="project" value="UniProtKB-SubCell"/>
</dbReference>
<evidence type="ECO:0000256" key="12">
    <source>
        <dbReference type="ARBA" id="ARBA00023125"/>
    </source>
</evidence>
<evidence type="ECO:0000256" key="1">
    <source>
        <dbReference type="ARBA" id="ARBA00004496"/>
    </source>
</evidence>
<keyword evidence="5" id="KW-0547">Nucleotide-binding</keyword>
<dbReference type="Pfam" id="PF17760">
    <property type="entry name" value="UvrA_inter"/>
    <property type="match status" value="2"/>
</dbReference>
<evidence type="ECO:0000256" key="8">
    <source>
        <dbReference type="ARBA" id="ARBA00022771"/>
    </source>
</evidence>
<dbReference type="EMBL" id="CP053452">
    <property type="protein sequence ID" value="QJX00605.1"/>
    <property type="molecule type" value="Genomic_DNA"/>
</dbReference>
<dbReference type="GO" id="GO:0006289">
    <property type="term" value="P:nucleotide-excision repair"/>
    <property type="evidence" value="ECO:0007669"/>
    <property type="project" value="InterPro"/>
</dbReference>
<dbReference type="Proteomes" id="UP000503447">
    <property type="component" value="Chromosome"/>
</dbReference>
<proteinExistence type="inferred from homology"/>
<dbReference type="InterPro" id="IPR003593">
    <property type="entry name" value="AAA+_ATPase"/>
</dbReference>
<dbReference type="KEGG" id="ftj:FTUN_8237"/>
<feature type="region of interest" description="Disordered" evidence="17">
    <location>
        <begin position="709"/>
        <end position="758"/>
    </location>
</feature>
<dbReference type="RefSeq" id="WP_171475316.1">
    <property type="nucleotide sequence ID" value="NZ_CP053452.2"/>
</dbReference>
<keyword evidence="12" id="KW-0238">DNA-binding</keyword>
<dbReference type="InterPro" id="IPR041102">
    <property type="entry name" value="UvrA_inter"/>
</dbReference>
<sequence length="2424" mass="264355">MDTKSIVVRGAREHNLRNVNLELPRNKLIVFTGVSGSGKSSLAFDTIYAEGQRRYVESLSSYARQFLGQLPKPDVDYIGGLSPSVSIQQKTAGRNPRSTVGTITEVSDFLRVLYARLGLGHCVKCSRPITAQTREQIIGRILALPEGTRFQLLAPVVRGQKGEFKDFFADMVKRGYVRARVDGQVVKLTDDLKLDKRIKHTIEIVVDRLKADAKGRVRIAEAVEQALALAEGNLIISVEPVAEASGGRKPPESTSRTGAELNGTGSEELTSDKATRSAGGSRPPLASDILLSAHYACTHCNISYVPPTPQLFSFNSPHGMCPACDGLGTLYTFDADLLIPDPSLSVYEGAIPLIGPLKGMGRWRKHIYEGVGKSLGIDLKKPWQNLPEAQQNLLLQGSGDAHIVWEWKQRGGKVWKHGGKWEGIVPQLIAQFKKTAAGPRRMQLEKYMRVVRCPACDGQRLNPQARAVRVGGRTLVEVGHTPIGDLMPWFNEYERTISDSAKVVAGELLKEIRARLGFLLNVGLHYLTLDRSAPTLSGGEAQRIRLASQIGSGLVGVLYVLDEPSIGLHPRDNARLLASLERLRDMGNTVLVVEHDEDTMRAADYLVDFGPGPGVRGGEVVAAGTPAEVFAEPRSLTGQYLTGTKSIAVPAERRAPSGKALRIVGATHNNLKDVTAEIPLGVFVAITGVSGSGKSSLINDVLRTGLSRALASGGRKPPESDDTRSDDGESNGRRKSSGSKTDEETEDETGDVLLERETSARIEGAEHIDKVIDIDQTPIGRTPRSNPATYIKLWDEIRTLYAEMPDAKVRGYQPGRFSFNKPGGRCEACEGNGANKLEMDFLADVWVQCPVCEGRRFNRETLQVKYRGKSIQDVLEMEVAQALEHFEHVPKVRAMVQTLHDVGLDYIKLGQPSPTLSGGEAQRIKLAKELVRKSTGKTLYILDEPTTGLHFEDVRKLLEVLHGFVQQGNTVLVIEHDLDVVKAADWVIDLGPDGGAGGGTIVAEGTPEAVAKVAESYTGQALVPLLVPAKKAASAKKRVKQQAPDSKQSYITHLCVEGACQHNLKNVSAQLPREKMTVFCGPSGSGKSSLALDTIYAEGQRRYVESLSSYARQFLGQVQKPRVEHVTGLSPAISIEQKTTSKSPRSTVGTVTEIYDYLRILYARLGQRHCSNCGRPVGTQTADQIVDKVLSLPEGTKLYIMAPLERKGQEKYDTLFDEIRRAGFTRMRVDGKSYTIDAPPEIDHRRKHNVEIVVDRNVVKPGTRTRLAEAVEQSLDLGRGVMRIAYVGADVDEPKWKVETFSQHLACEHCNLSFEPLNPHHYSFNSPLGWCPTCEGLGFQRGANANLLLGDTRLSLRAGAVTAWPDLGAGAPWLPFAEGLARHVGFSLDTPFAQLDPAHQRAVLHGTGEAWVALSADRGPRTTDPKTKAKKAKTSVDAPRSDPRASRFQYKGLFPAVDEASRVSWVYRSRLEHLVDEVPCTACRGARIRADAAATRFAGLSLGELCAKSLGDTLTLFEALKLSKTERQVAGEVLREIAARLKFLVDVGLDYLSLNRQGPTLSGGEAQRIRLASQIGSGLTGVLYVLDEPTIGLHPRDNERLLLALQRLRDLGNTLVVVEHDREVIAAADHLLDFGPGAGDHGGEITASGTPKQVTKNPDSLTGKYLSGKLAIPVPTNRRTGEKPPPPAPLPKGKGEKTRRRSEPLTESKEATHIVTPLPSGRGAGGVGLENEALSGNVLSILGARQHNLKNVDVHLPLGAFVAVTGVSGSGKSSLINEVLYNTLARKLHRARTAGAAHDDIQGLEHIDKIINVDQDPIGNSPSSNPATYTGVFDLVRELFARLPESKVRGYHPRRFSFNQKGGRCEACEGMGQKVIEMHFLPDVWVECDTCRGSRYNPETLAVRYHGRSIADVLAMRVGEALELFNNIPKIRHILQTLDDVGLGYMALGQSAPTMSGGEAQRVKLAAELARPSTGKTLYLLDEPTTGLHFDDIRKLLEVLHRLVDLGNTVITVEHNLDVIKTADWIIDMGPEAGAGGGTVVARGTPEDVVRQFEGGAKTHTGRILKGVLEAGPHAERPRFDPNAATAKRDGDLDISEVGKDQLLPWQANGPLWHTRERVTTTGKPARWDGDALAWVIDLVNELGTFSETNWNHRSIVEIPLAKKSEGWFLHAMTGHEAYFKLVFRVPGRPFKSEALEAKLALRPLSDTPGLEGFSRDDNRVEVASVPGGQQIVVVVHKKDEIDTPAFREFLARAVEVVQGRSATTAAGVEGNMPWKKDGEKWHLGDKGFPPGQGAKWDRALLPRLVKLLRDIDPALEFKWDVRDAVTVRPPGASRFWVRIKTKERDALEVWFTGRRGQARPALFENLGSDTAIEGDRADGSEVLKLWFSTGTQLDAAKLKPLLADHLKAFKKAFGEGASGKEAG</sequence>
<feature type="region of interest" description="Disordered" evidence="17">
    <location>
        <begin position="243"/>
        <end position="282"/>
    </location>
</feature>
<evidence type="ECO:0000256" key="7">
    <source>
        <dbReference type="ARBA" id="ARBA00022769"/>
    </source>
</evidence>
<dbReference type="Gene3D" id="3.30.190.20">
    <property type="match status" value="1"/>
</dbReference>
<dbReference type="Gene3D" id="1.10.8.280">
    <property type="entry name" value="ABC transporter ATPase domain-like"/>
    <property type="match status" value="2"/>
</dbReference>
<keyword evidence="4" id="KW-0677">Repeat</keyword>
<evidence type="ECO:0000256" key="11">
    <source>
        <dbReference type="ARBA" id="ARBA00022881"/>
    </source>
</evidence>
<feature type="region of interest" description="Disordered" evidence="17">
    <location>
        <begin position="1414"/>
        <end position="1444"/>
    </location>
</feature>
<evidence type="ECO:0000256" key="2">
    <source>
        <dbReference type="ARBA" id="ARBA00022490"/>
    </source>
</evidence>
<dbReference type="InterPro" id="IPR003439">
    <property type="entry name" value="ABC_transporter-like_ATP-bd"/>
</dbReference>
<dbReference type="Gene3D" id="1.20.1580.10">
    <property type="entry name" value="ABC transporter ATPase like domain"/>
    <property type="match status" value="4"/>
</dbReference>
<keyword evidence="2" id="KW-0963">Cytoplasm</keyword>
<dbReference type="Gene3D" id="3.40.50.300">
    <property type="entry name" value="P-loop containing nucleotide triphosphate hydrolases"/>
    <property type="match status" value="5"/>
</dbReference>
<dbReference type="InterPro" id="IPR013815">
    <property type="entry name" value="ATP_grasp_subdomain_1"/>
</dbReference>
<comment type="subcellular location">
    <subcellularLocation>
        <location evidence="1">Cytoplasm</location>
    </subcellularLocation>
</comment>
<name>A0A6M5Z4F7_9BACT</name>
<dbReference type="GO" id="GO:0008270">
    <property type="term" value="F:zinc ion binding"/>
    <property type="evidence" value="ECO:0007669"/>
    <property type="project" value="UniProtKB-KW"/>
</dbReference>
<dbReference type="SMART" id="SM00382">
    <property type="entry name" value="AAA"/>
    <property type="match status" value="3"/>
</dbReference>
<evidence type="ECO:0000256" key="4">
    <source>
        <dbReference type="ARBA" id="ARBA00022737"/>
    </source>
</evidence>
<evidence type="ECO:0000256" key="16">
    <source>
        <dbReference type="ARBA" id="ARBA00042156"/>
    </source>
</evidence>
<keyword evidence="8" id="KW-0863">Zinc-finger</keyword>
<evidence type="ECO:0000259" key="18">
    <source>
        <dbReference type="PROSITE" id="PS50893"/>
    </source>
</evidence>
<evidence type="ECO:0000256" key="3">
    <source>
        <dbReference type="ARBA" id="ARBA00022723"/>
    </source>
</evidence>
<dbReference type="PROSITE" id="PS00211">
    <property type="entry name" value="ABC_TRANSPORTER_1"/>
    <property type="match status" value="4"/>
</dbReference>
<evidence type="ECO:0000256" key="17">
    <source>
        <dbReference type="SAM" id="MobiDB-lite"/>
    </source>
</evidence>
<dbReference type="InterPro" id="IPR017871">
    <property type="entry name" value="ABC_transporter-like_CS"/>
</dbReference>
<dbReference type="PANTHER" id="PTHR43152:SF3">
    <property type="entry name" value="UVRABC SYSTEM PROTEIN A"/>
    <property type="match status" value="1"/>
</dbReference>
<feature type="compositionally biased region" description="Basic and acidic residues" evidence="17">
    <location>
        <begin position="716"/>
        <end position="732"/>
    </location>
</feature>
<keyword evidence="7" id="KW-0228">DNA excision</keyword>
<evidence type="ECO:0000256" key="13">
    <source>
        <dbReference type="ARBA" id="ARBA00023204"/>
    </source>
</evidence>
<dbReference type="GO" id="GO:0009380">
    <property type="term" value="C:excinuclease repair complex"/>
    <property type="evidence" value="ECO:0007669"/>
    <property type="project" value="InterPro"/>
</dbReference>
<feature type="compositionally biased region" description="Basic and acidic residues" evidence="17">
    <location>
        <begin position="1418"/>
        <end position="1427"/>
    </location>
</feature>
<keyword evidence="10" id="KW-0067">ATP-binding</keyword>
<dbReference type="Gene3D" id="3.30.1490.20">
    <property type="entry name" value="ATP-grasp fold, A domain"/>
    <property type="match status" value="1"/>
</dbReference>
<gene>
    <name evidence="19" type="ORF">FTUN_8237</name>
</gene>
<dbReference type="GO" id="GO:0005524">
    <property type="term" value="F:ATP binding"/>
    <property type="evidence" value="ECO:0007669"/>
    <property type="project" value="UniProtKB-KW"/>
</dbReference>
<keyword evidence="20" id="KW-1185">Reference proteome</keyword>